<dbReference type="InterPro" id="IPR013655">
    <property type="entry name" value="PAS_fold_3"/>
</dbReference>
<organism evidence="2">
    <name type="scientific">hydrothermal vent metagenome</name>
    <dbReference type="NCBI Taxonomy" id="652676"/>
    <lineage>
        <taxon>unclassified sequences</taxon>
        <taxon>metagenomes</taxon>
        <taxon>ecological metagenomes</taxon>
    </lineage>
</organism>
<protein>
    <submittedName>
        <fullName evidence="2">Methyl-accepting chemotaxis protein</fullName>
    </submittedName>
</protein>
<dbReference type="InterPro" id="IPR035965">
    <property type="entry name" value="PAS-like_dom_sf"/>
</dbReference>
<sequence>MTTTFDMFIETEVPEDELIVSRTDFSGKITYVNETFAEISGYKPEELIGKPHNVIRHPDMPKSAFADMWKTIQRGDAWEGYVKNLRKDGGYYWVFARMSTVVKEGEPIEYKSVREPVSRAKKIEMQNLYDKLRSEEEDMTRVVLYVKNEKLEIAESLET</sequence>
<dbReference type="SUPFAM" id="SSF55785">
    <property type="entry name" value="PYP-like sensor domain (PAS domain)"/>
    <property type="match status" value="1"/>
</dbReference>
<feature type="domain" description="PAS" evidence="1">
    <location>
        <begin position="24"/>
        <end position="59"/>
    </location>
</feature>
<dbReference type="EMBL" id="FPHL01000029">
    <property type="protein sequence ID" value="SFV62534.1"/>
    <property type="molecule type" value="Genomic_DNA"/>
</dbReference>
<dbReference type="InterPro" id="IPR000014">
    <property type="entry name" value="PAS"/>
</dbReference>
<reference evidence="2" key="1">
    <citation type="submission" date="2016-10" db="EMBL/GenBank/DDBJ databases">
        <authorList>
            <person name="de Groot N.N."/>
        </authorList>
    </citation>
    <scope>NUCLEOTIDE SEQUENCE</scope>
</reference>
<name>A0A1W1C9U5_9ZZZZ</name>
<gene>
    <name evidence="2" type="ORF">MNB_SV-10-1473</name>
</gene>
<evidence type="ECO:0000259" key="1">
    <source>
        <dbReference type="PROSITE" id="PS50112"/>
    </source>
</evidence>
<dbReference type="Pfam" id="PF08447">
    <property type="entry name" value="PAS_3"/>
    <property type="match status" value="1"/>
</dbReference>
<evidence type="ECO:0000313" key="2">
    <source>
        <dbReference type="EMBL" id="SFV62534.1"/>
    </source>
</evidence>
<dbReference type="PROSITE" id="PS50112">
    <property type="entry name" value="PAS"/>
    <property type="match status" value="1"/>
</dbReference>
<dbReference type="AlphaFoldDB" id="A0A1W1C9U5"/>
<dbReference type="Gene3D" id="3.30.450.20">
    <property type="entry name" value="PAS domain"/>
    <property type="match status" value="1"/>
</dbReference>
<dbReference type="CDD" id="cd00130">
    <property type="entry name" value="PAS"/>
    <property type="match status" value="1"/>
</dbReference>
<dbReference type="NCBIfam" id="TIGR00229">
    <property type="entry name" value="sensory_box"/>
    <property type="match status" value="1"/>
</dbReference>
<proteinExistence type="predicted"/>
<accession>A0A1W1C9U5</accession>